<dbReference type="EMBL" id="CAJMWZ010003247">
    <property type="protein sequence ID" value="CAE6471886.1"/>
    <property type="molecule type" value="Genomic_DNA"/>
</dbReference>
<protein>
    <submittedName>
        <fullName evidence="2">Uncharacterized protein</fullName>
    </submittedName>
</protein>
<evidence type="ECO:0000313" key="3">
    <source>
        <dbReference type="EMBL" id="CAE7057490.1"/>
    </source>
</evidence>
<feature type="compositionally biased region" description="Basic and acidic residues" evidence="1">
    <location>
        <begin position="1"/>
        <end position="14"/>
    </location>
</feature>
<proteinExistence type="predicted"/>
<evidence type="ECO:0000313" key="2">
    <source>
        <dbReference type="EMBL" id="CAE6471886.1"/>
    </source>
</evidence>
<evidence type="ECO:0000256" key="1">
    <source>
        <dbReference type="SAM" id="MobiDB-lite"/>
    </source>
</evidence>
<gene>
    <name evidence="3" type="ORF">RDB_LOCUS5563</name>
    <name evidence="2" type="ORF">RDB_LOCUS63894</name>
</gene>
<comment type="caution">
    <text evidence="2">The sequence shown here is derived from an EMBL/GenBank/DDBJ whole genome shotgun (WGS) entry which is preliminary data.</text>
</comment>
<name>A0A8H3GWI9_9AGAM</name>
<feature type="region of interest" description="Disordered" evidence="1">
    <location>
        <begin position="1"/>
        <end position="21"/>
    </location>
</feature>
<feature type="region of interest" description="Disordered" evidence="1">
    <location>
        <begin position="121"/>
        <end position="161"/>
    </location>
</feature>
<dbReference type="Proteomes" id="UP000663827">
    <property type="component" value="Unassembled WGS sequence"/>
</dbReference>
<feature type="region of interest" description="Disordered" evidence="1">
    <location>
        <begin position="90"/>
        <end position="109"/>
    </location>
</feature>
<dbReference type="AlphaFoldDB" id="A0A8H3GWI9"/>
<dbReference type="EMBL" id="CAJNJQ010000115">
    <property type="protein sequence ID" value="CAE7057490.1"/>
    <property type="molecule type" value="Genomic_DNA"/>
</dbReference>
<feature type="compositionally biased region" description="Basic and acidic residues" evidence="1">
    <location>
        <begin position="121"/>
        <end position="152"/>
    </location>
</feature>
<accession>A0A8H3GWI9</accession>
<organism evidence="2 4">
    <name type="scientific">Rhizoctonia solani</name>
    <dbReference type="NCBI Taxonomy" id="456999"/>
    <lineage>
        <taxon>Eukaryota</taxon>
        <taxon>Fungi</taxon>
        <taxon>Dikarya</taxon>
        <taxon>Basidiomycota</taxon>
        <taxon>Agaricomycotina</taxon>
        <taxon>Agaricomycetes</taxon>
        <taxon>Cantharellales</taxon>
        <taxon>Ceratobasidiaceae</taxon>
        <taxon>Rhizoctonia</taxon>
    </lineage>
</organism>
<reference evidence="2" key="1">
    <citation type="submission" date="2021-01" db="EMBL/GenBank/DDBJ databases">
        <authorList>
            <person name="Kaushik A."/>
        </authorList>
    </citation>
    <scope>NUCLEOTIDE SEQUENCE</scope>
    <source>
        <strain evidence="3">AG5</strain>
        <strain evidence="2">Type strain: AG8-Rh-89/</strain>
    </source>
</reference>
<dbReference type="Proteomes" id="UP000663850">
    <property type="component" value="Unassembled WGS sequence"/>
</dbReference>
<evidence type="ECO:0000313" key="4">
    <source>
        <dbReference type="Proteomes" id="UP000663850"/>
    </source>
</evidence>
<feature type="region of interest" description="Disordered" evidence="1">
    <location>
        <begin position="34"/>
        <end position="76"/>
    </location>
</feature>
<sequence>MVLDITTRKNREESYDGAPSSLQVHTDWILSNLKGADEVTGPSKDSTTKEDETCGGEGSKATHIPTGDDSNAKDPDRLIREVMIEIKKDFESLNGPDSELNPHGLGIGDNLSELMKKINRSEATKNKSNESTFKYERKPDQGSPIRDKRPDGVEATGKPAP</sequence>